<name>A0A6A7VKC0_9BACT</name>
<dbReference type="Pfam" id="PF20619">
    <property type="entry name" value="DUF6804"/>
    <property type="match status" value="1"/>
</dbReference>
<organism evidence="2 3">
    <name type="scientific">Segatella copri</name>
    <dbReference type="NCBI Taxonomy" id="165179"/>
    <lineage>
        <taxon>Bacteria</taxon>
        <taxon>Pseudomonadati</taxon>
        <taxon>Bacteroidota</taxon>
        <taxon>Bacteroidia</taxon>
        <taxon>Bacteroidales</taxon>
        <taxon>Prevotellaceae</taxon>
        <taxon>Segatella</taxon>
    </lineage>
</organism>
<evidence type="ECO:0000313" key="3">
    <source>
        <dbReference type="Proteomes" id="UP000358159"/>
    </source>
</evidence>
<keyword evidence="1" id="KW-0472">Membrane</keyword>
<feature type="transmembrane region" description="Helical" evidence="1">
    <location>
        <begin position="71"/>
        <end position="91"/>
    </location>
</feature>
<accession>A0A6A7VKC0</accession>
<protein>
    <recommendedName>
        <fullName evidence="4">FUSC family protein</fullName>
    </recommendedName>
</protein>
<feature type="transmembrane region" description="Helical" evidence="1">
    <location>
        <begin position="6"/>
        <end position="27"/>
    </location>
</feature>
<evidence type="ECO:0000313" key="2">
    <source>
        <dbReference type="EMBL" id="MQO55204.1"/>
    </source>
</evidence>
<keyword evidence="1" id="KW-0812">Transmembrane</keyword>
<dbReference type="RefSeq" id="WP_153094761.1">
    <property type="nucleotide sequence ID" value="NZ_VZAK01000029.1"/>
</dbReference>
<dbReference type="Proteomes" id="UP000358159">
    <property type="component" value="Unassembled WGS sequence"/>
</dbReference>
<sequence length="104" mass="11917">MNYLKIVLAVLLLLCLLDMPYGFYILIRYVATVVFGYMAYSYYQENKNELAIVAGALAVLFQPLVKFALGRFVWNVVDVVVAIALVVLVFVGHKNNKERKLWKK</sequence>
<comment type="caution">
    <text evidence="2">The sequence shown here is derived from an EMBL/GenBank/DDBJ whole genome shotgun (WGS) entry which is preliminary data.</text>
</comment>
<proteinExistence type="predicted"/>
<evidence type="ECO:0000256" key="1">
    <source>
        <dbReference type="SAM" id="Phobius"/>
    </source>
</evidence>
<dbReference type="EMBL" id="VZAZ01000022">
    <property type="protein sequence ID" value="MQO55204.1"/>
    <property type="molecule type" value="Genomic_DNA"/>
</dbReference>
<dbReference type="InterPro" id="IPR046548">
    <property type="entry name" value="DUF6804"/>
</dbReference>
<keyword evidence="1" id="KW-1133">Transmembrane helix</keyword>
<reference evidence="2 3" key="1">
    <citation type="submission" date="2019-09" db="EMBL/GenBank/DDBJ databases">
        <title>Distinct polysaccharide growth profiles of human intestinal Prevotella copri isolates.</title>
        <authorList>
            <person name="Fehlner-Peach H."/>
            <person name="Magnabosco C."/>
            <person name="Raghavan V."/>
            <person name="Scher J.U."/>
            <person name="Tett A."/>
            <person name="Cox L.M."/>
            <person name="Gottsegen C."/>
            <person name="Watters A."/>
            <person name="Wiltshire- Gordon J.D."/>
            <person name="Segata N."/>
            <person name="Bonneau R."/>
            <person name="Littman D.R."/>
        </authorList>
    </citation>
    <scope>NUCLEOTIDE SEQUENCE [LARGE SCALE GENOMIC DNA]</scope>
    <source>
        <strain evidence="2 3">BVe41219</strain>
    </source>
</reference>
<dbReference type="AlphaFoldDB" id="A0A6A7VKC0"/>
<evidence type="ECO:0008006" key="4">
    <source>
        <dbReference type="Google" id="ProtNLM"/>
    </source>
</evidence>
<gene>
    <name evidence="2" type="ORF">F7D42_05660</name>
</gene>